<sequence length="189" mass="19408">MLAITIVLTEGYSDWEIGVLAGIGRAFYVADVRFVSAEGGPVTAISGLKTQALERFSAPDSGVVVVCGGPTFESDTPPEIEGRLKQAHENGCVIAGICGGTLALARAGLLDEAAHTSNGLDYLQAVKTYRGAAHYRDQPQAVGDGRVITAPAPAPASFAVEVLTAAGIEAEAAGVIMGMLSREHARLGS</sequence>
<dbReference type="SUPFAM" id="SSF52317">
    <property type="entry name" value="Class I glutamine amidotransferase-like"/>
    <property type="match status" value="1"/>
</dbReference>
<name>A0ABY6IT74_9HYPH</name>
<evidence type="ECO:0000313" key="3">
    <source>
        <dbReference type="Proteomes" id="UP001163882"/>
    </source>
</evidence>
<protein>
    <submittedName>
        <fullName evidence="2">DJ-1/PfpI family protein</fullName>
    </submittedName>
</protein>
<evidence type="ECO:0000313" key="2">
    <source>
        <dbReference type="EMBL" id="UYQ73676.1"/>
    </source>
</evidence>
<dbReference type="InterPro" id="IPR002818">
    <property type="entry name" value="DJ-1/PfpI"/>
</dbReference>
<dbReference type="RefSeq" id="WP_264227235.1">
    <property type="nucleotide sequence ID" value="NZ_CP107716.1"/>
</dbReference>
<dbReference type="EMBL" id="CP107716">
    <property type="protein sequence ID" value="UYQ73676.1"/>
    <property type="molecule type" value="Genomic_DNA"/>
</dbReference>
<feature type="domain" description="DJ-1/PfpI" evidence="1">
    <location>
        <begin position="4"/>
        <end position="164"/>
    </location>
</feature>
<keyword evidence="3" id="KW-1185">Reference proteome</keyword>
<reference evidence="2" key="1">
    <citation type="submission" date="2022-10" db="EMBL/GenBank/DDBJ databases">
        <title>YIM 151497 complete genome.</title>
        <authorList>
            <person name="Chen X."/>
        </authorList>
    </citation>
    <scope>NUCLEOTIDE SEQUENCE</scope>
    <source>
        <strain evidence="2">YIM 151497</strain>
    </source>
</reference>
<accession>A0ABY6IT74</accession>
<proteinExistence type="predicted"/>
<dbReference type="InterPro" id="IPR029062">
    <property type="entry name" value="Class_I_gatase-like"/>
</dbReference>
<dbReference type="Gene3D" id="3.40.50.880">
    <property type="match status" value="1"/>
</dbReference>
<dbReference type="Pfam" id="PF01965">
    <property type="entry name" value="DJ-1_PfpI"/>
    <property type="match status" value="1"/>
</dbReference>
<evidence type="ECO:0000259" key="1">
    <source>
        <dbReference type="Pfam" id="PF01965"/>
    </source>
</evidence>
<organism evidence="2 3">
    <name type="scientific">Pelagibacterium flavum</name>
    <dbReference type="NCBI Taxonomy" id="2984530"/>
    <lineage>
        <taxon>Bacteria</taxon>
        <taxon>Pseudomonadati</taxon>
        <taxon>Pseudomonadota</taxon>
        <taxon>Alphaproteobacteria</taxon>
        <taxon>Hyphomicrobiales</taxon>
        <taxon>Devosiaceae</taxon>
        <taxon>Pelagibacterium</taxon>
    </lineage>
</organism>
<gene>
    <name evidence="2" type="ORF">OF122_07955</name>
</gene>
<dbReference type="InterPro" id="IPR052158">
    <property type="entry name" value="INH-QAR"/>
</dbReference>
<dbReference type="PANTHER" id="PTHR43130">
    <property type="entry name" value="ARAC-FAMILY TRANSCRIPTIONAL REGULATOR"/>
    <property type="match status" value="1"/>
</dbReference>
<dbReference type="PANTHER" id="PTHR43130:SF3">
    <property type="entry name" value="HTH-TYPE TRANSCRIPTIONAL REGULATOR RV1931C"/>
    <property type="match status" value="1"/>
</dbReference>
<dbReference type="Proteomes" id="UP001163882">
    <property type="component" value="Chromosome"/>
</dbReference>